<evidence type="ECO:0000313" key="3">
    <source>
        <dbReference type="EMBL" id="EDK39302.2"/>
    </source>
</evidence>
<dbReference type="GeneID" id="5126057"/>
<keyword evidence="1" id="KW-1133">Transmembrane helix</keyword>
<keyword evidence="1" id="KW-0812">Transmembrane</keyword>
<dbReference type="KEGG" id="pgu:PGUG_03400"/>
<sequence>MFHESSNQFLASMSIPIYLFTFNAGKRRANDELGRRLVSTFPQEPASIFVFGLEEMGTIIEGAYGPSSRACLREYNDLFLDALNGFYGEDIARFHTVGMVSVGAIGLVAITPYPSKYTQVREAKSGCGYGYSSMKGAVGLRVKYIPQGATQGKETSVEMSFVNAHLSAFEGDYYYQKRNQNLNFLMRSLDFGDGYGFVKPGSHSFFMGDLNYRTTKKFSPDSEVSKKLHCLQDQSQATKDLPRKFLAQYDELTLGMKAGDMLNGFSEGEINFNPTYKFVYPTAIYSTKRSPSWCDRILYQSTYRAPMTSKLIRGSKEKVLLAPVIHNYNSLDVLLSDHQPVYLNITVPFHPPEPIVNASGFLQILPSDRESESSLSGPTSVYMRPTALDRLIQRLVRPTVDTTIAATLAGTTQPRGRLAVLGILLVMFGLYLMKRG</sequence>
<reference evidence="3 4" key="1">
    <citation type="journal article" date="2009" name="Nature">
        <title>Evolution of pathogenicity and sexual reproduction in eight Candida genomes.</title>
        <authorList>
            <person name="Butler G."/>
            <person name="Rasmussen M.D."/>
            <person name="Lin M.F."/>
            <person name="Santos M.A."/>
            <person name="Sakthikumar S."/>
            <person name="Munro C.A."/>
            <person name="Rheinbay E."/>
            <person name="Grabherr M."/>
            <person name="Forche A."/>
            <person name="Reedy J.L."/>
            <person name="Agrafioti I."/>
            <person name="Arnaud M.B."/>
            <person name="Bates S."/>
            <person name="Brown A.J."/>
            <person name="Brunke S."/>
            <person name="Costanzo M.C."/>
            <person name="Fitzpatrick D.A."/>
            <person name="de Groot P.W."/>
            <person name="Harris D."/>
            <person name="Hoyer L.L."/>
            <person name="Hube B."/>
            <person name="Klis F.M."/>
            <person name="Kodira C."/>
            <person name="Lennard N."/>
            <person name="Logue M.E."/>
            <person name="Martin R."/>
            <person name="Neiman A.M."/>
            <person name="Nikolaou E."/>
            <person name="Quail M.A."/>
            <person name="Quinn J."/>
            <person name="Santos M.C."/>
            <person name="Schmitzberger F.F."/>
            <person name="Sherlock G."/>
            <person name="Shah P."/>
            <person name="Silverstein K.A."/>
            <person name="Skrzypek M.S."/>
            <person name="Soll D."/>
            <person name="Staggs R."/>
            <person name="Stansfield I."/>
            <person name="Stumpf M.P."/>
            <person name="Sudbery P.E."/>
            <person name="Srikantha T."/>
            <person name="Zeng Q."/>
            <person name="Berman J."/>
            <person name="Berriman M."/>
            <person name="Heitman J."/>
            <person name="Gow N.A."/>
            <person name="Lorenz M.C."/>
            <person name="Birren B.W."/>
            <person name="Kellis M."/>
            <person name="Cuomo C.A."/>
        </authorList>
    </citation>
    <scope>NUCLEOTIDE SEQUENCE [LARGE SCALE GENOMIC DNA]</scope>
    <source>
        <strain evidence="4">ATCC 6260 / CBS 566 / DSM 6381 / JCM 1539 / NBRC 10279 / NRRL Y-324</strain>
    </source>
</reference>
<dbReference type="FunCoup" id="A5DJE9">
    <property type="interactions" value="100"/>
</dbReference>
<dbReference type="VEuPathDB" id="FungiDB:PGUG_03400"/>
<accession>A5DJE9</accession>
<feature type="transmembrane region" description="Helical" evidence="1">
    <location>
        <begin position="416"/>
        <end position="433"/>
    </location>
</feature>
<organism evidence="3 4">
    <name type="scientific">Meyerozyma guilliermondii (strain ATCC 6260 / CBS 566 / DSM 6381 / JCM 1539 / NBRC 10279 / NRRL Y-324)</name>
    <name type="common">Yeast</name>
    <name type="synonym">Candida guilliermondii</name>
    <dbReference type="NCBI Taxonomy" id="294746"/>
    <lineage>
        <taxon>Eukaryota</taxon>
        <taxon>Fungi</taxon>
        <taxon>Dikarya</taxon>
        <taxon>Ascomycota</taxon>
        <taxon>Saccharomycotina</taxon>
        <taxon>Pichiomycetes</taxon>
        <taxon>Debaryomycetaceae</taxon>
        <taxon>Meyerozyma</taxon>
    </lineage>
</organism>
<keyword evidence="1" id="KW-0472">Membrane</keyword>
<dbReference type="eggNOG" id="KOG0565">
    <property type="taxonomic scope" value="Eukaryota"/>
</dbReference>
<dbReference type="PANTHER" id="PTHR11200">
    <property type="entry name" value="INOSITOL 5-PHOSPHATASE"/>
    <property type="match status" value="1"/>
</dbReference>
<protein>
    <recommendedName>
        <fullName evidence="2">Inositol polyphosphate-related phosphatase domain-containing protein</fullName>
    </recommendedName>
</protein>
<dbReference type="AlphaFoldDB" id="A5DJE9"/>
<feature type="domain" description="Inositol polyphosphate-related phosphatase" evidence="2">
    <location>
        <begin position="13"/>
        <end position="353"/>
    </location>
</feature>
<evidence type="ECO:0000256" key="1">
    <source>
        <dbReference type="SAM" id="Phobius"/>
    </source>
</evidence>
<dbReference type="EMBL" id="CH408158">
    <property type="protein sequence ID" value="EDK39302.2"/>
    <property type="molecule type" value="Genomic_DNA"/>
</dbReference>
<dbReference type="Proteomes" id="UP000001997">
    <property type="component" value="Unassembled WGS sequence"/>
</dbReference>
<name>A5DJE9_PICGU</name>
<proteinExistence type="predicted"/>
<evidence type="ECO:0000259" key="2">
    <source>
        <dbReference type="SMART" id="SM00128"/>
    </source>
</evidence>
<dbReference type="InterPro" id="IPR046985">
    <property type="entry name" value="IP5"/>
</dbReference>
<dbReference type="Gene3D" id="3.60.10.10">
    <property type="entry name" value="Endonuclease/exonuclease/phosphatase"/>
    <property type="match status" value="1"/>
</dbReference>
<dbReference type="STRING" id="294746.A5DJE9"/>
<dbReference type="RefSeq" id="XP_001484019.2">
    <property type="nucleotide sequence ID" value="XM_001483969.1"/>
</dbReference>
<dbReference type="GO" id="GO:0046856">
    <property type="term" value="P:phosphatidylinositol dephosphorylation"/>
    <property type="evidence" value="ECO:0007669"/>
    <property type="project" value="InterPro"/>
</dbReference>
<dbReference type="Pfam" id="PF22669">
    <property type="entry name" value="Exo_endo_phos2"/>
    <property type="match status" value="1"/>
</dbReference>
<dbReference type="SMART" id="SM00128">
    <property type="entry name" value="IPPc"/>
    <property type="match status" value="1"/>
</dbReference>
<dbReference type="PANTHER" id="PTHR11200:SF275">
    <property type="entry name" value="LD06095P"/>
    <property type="match status" value="1"/>
</dbReference>
<gene>
    <name evidence="3" type="ORF">PGUG_03400</name>
</gene>
<dbReference type="OMA" id="HRYPGWT"/>
<dbReference type="GO" id="GO:0004439">
    <property type="term" value="F:phosphatidylinositol-4,5-bisphosphate 5-phosphatase activity"/>
    <property type="evidence" value="ECO:0007669"/>
    <property type="project" value="TreeGrafter"/>
</dbReference>
<keyword evidence="4" id="KW-1185">Reference proteome</keyword>
<dbReference type="InParanoid" id="A5DJE9"/>
<dbReference type="OrthoDB" id="62798at2759"/>
<dbReference type="InterPro" id="IPR000300">
    <property type="entry name" value="IPPc"/>
</dbReference>
<dbReference type="InterPro" id="IPR036691">
    <property type="entry name" value="Endo/exonu/phosph_ase_sf"/>
</dbReference>
<dbReference type="HOGENOM" id="CLU_025224_2_1_1"/>
<dbReference type="SUPFAM" id="SSF56219">
    <property type="entry name" value="DNase I-like"/>
    <property type="match status" value="1"/>
</dbReference>
<evidence type="ECO:0000313" key="4">
    <source>
        <dbReference type="Proteomes" id="UP000001997"/>
    </source>
</evidence>